<dbReference type="EMBL" id="BAAALF010000108">
    <property type="protein sequence ID" value="GAA1254276.1"/>
    <property type="molecule type" value="Genomic_DNA"/>
</dbReference>
<feature type="region of interest" description="Disordered" evidence="1">
    <location>
        <begin position="51"/>
        <end position="87"/>
    </location>
</feature>
<feature type="compositionally biased region" description="Gly residues" evidence="1">
    <location>
        <begin position="16"/>
        <end position="30"/>
    </location>
</feature>
<protein>
    <submittedName>
        <fullName evidence="2">Uncharacterized protein</fullName>
    </submittedName>
</protein>
<accession>A0ABN1WPV3</accession>
<feature type="compositionally biased region" description="Low complexity" evidence="1">
    <location>
        <begin position="51"/>
        <end position="60"/>
    </location>
</feature>
<sequence length="87" mass="8704">MIGRWRYFAGAAPSAGAGGTARMGGTSGVGDGDRGVTGVRPKRAANLAVRGAAGARQGQAGHTGGSRAGTQGDRSRIRPILEISPWS</sequence>
<comment type="caution">
    <text evidence="2">The sequence shown here is derived from an EMBL/GenBank/DDBJ whole genome shotgun (WGS) entry which is preliminary data.</text>
</comment>
<evidence type="ECO:0000256" key="1">
    <source>
        <dbReference type="SAM" id="MobiDB-lite"/>
    </source>
</evidence>
<organism evidence="2 3">
    <name type="scientific">Kitasatospora nipponensis</name>
    <dbReference type="NCBI Taxonomy" id="258049"/>
    <lineage>
        <taxon>Bacteria</taxon>
        <taxon>Bacillati</taxon>
        <taxon>Actinomycetota</taxon>
        <taxon>Actinomycetes</taxon>
        <taxon>Kitasatosporales</taxon>
        <taxon>Streptomycetaceae</taxon>
        <taxon>Kitasatospora</taxon>
    </lineage>
</organism>
<keyword evidence="3" id="KW-1185">Reference proteome</keyword>
<evidence type="ECO:0000313" key="2">
    <source>
        <dbReference type="EMBL" id="GAA1254276.1"/>
    </source>
</evidence>
<feature type="region of interest" description="Disordered" evidence="1">
    <location>
        <begin position="13"/>
        <end position="39"/>
    </location>
</feature>
<gene>
    <name evidence="2" type="ORF">GCM10009665_51150</name>
</gene>
<proteinExistence type="predicted"/>
<name>A0ABN1WPV3_9ACTN</name>
<reference evidence="2 3" key="1">
    <citation type="journal article" date="2019" name="Int. J. Syst. Evol. Microbiol.">
        <title>The Global Catalogue of Microorganisms (GCM) 10K type strain sequencing project: providing services to taxonomists for standard genome sequencing and annotation.</title>
        <authorList>
            <consortium name="The Broad Institute Genomics Platform"/>
            <consortium name="The Broad Institute Genome Sequencing Center for Infectious Disease"/>
            <person name="Wu L."/>
            <person name="Ma J."/>
        </authorList>
    </citation>
    <scope>NUCLEOTIDE SEQUENCE [LARGE SCALE GENOMIC DNA]</scope>
    <source>
        <strain evidence="2 3">JCM 13004</strain>
    </source>
</reference>
<evidence type="ECO:0000313" key="3">
    <source>
        <dbReference type="Proteomes" id="UP001500037"/>
    </source>
</evidence>
<dbReference type="Proteomes" id="UP001500037">
    <property type="component" value="Unassembled WGS sequence"/>
</dbReference>